<evidence type="ECO:0000313" key="2">
    <source>
        <dbReference type="Proteomes" id="UP000310639"/>
    </source>
</evidence>
<keyword evidence="2" id="KW-1185">Reference proteome</keyword>
<reference evidence="1 2" key="1">
    <citation type="submission" date="2019-04" db="EMBL/GenBank/DDBJ databases">
        <title>Saccharibacteria TM7 genomes.</title>
        <authorList>
            <person name="Bor B."/>
            <person name="He X."/>
            <person name="Chen T."/>
            <person name="Dewhirst F.E."/>
        </authorList>
    </citation>
    <scope>NUCLEOTIDE SEQUENCE [LARGE SCALE GENOMIC DNA]</scope>
    <source>
        <strain evidence="1 2">BB001</strain>
    </source>
</reference>
<proteinExistence type="predicted"/>
<name>A0A4P9A316_9BACT</name>
<dbReference type="AlphaFoldDB" id="A0A4P9A316"/>
<organism evidence="1 2">
    <name type="scientific">Candidatus Nanosynbacter featherlites</name>
    <dbReference type="NCBI Taxonomy" id="2572088"/>
    <lineage>
        <taxon>Bacteria</taxon>
        <taxon>Candidatus Saccharimonadota</taxon>
        <taxon>Candidatus Saccharimonadia</taxon>
        <taxon>Candidatus Nanosynbacterales</taxon>
        <taxon>Candidatus Nanosynbacteraceae</taxon>
        <taxon>Candidatus Nanosynbacter</taxon>
    </lineage>
</organism>
<dbReference type="RefSeq" id="WP_138078888.1">
    <property type="nucleotide sequence ID" value="NZ_CP040004.1"/>
</dbReference>
<gene>
    <name evidence="1" type="ORF">FBF37_01700</name>
</gene>
<dbReference type="EMBL" id="CP040004">
    <property type="protein sequence ID" value="QCT42181.1"/>
    <property type="molecule type" value="Genomic_DNA"/>
</dbReference>
<dbReference type="KEGG" id="nft:FBF37_01700"/>
<dbReference type="Proteomes" id="UP000310639">
    <property type="component" value="Chromosome"/>
</dbReference>
<accession>A0A4P9A316</accession>
<sequence length="177" mass="19139">MERGENSNLTPGGHDETTIGATFDDIMAGADITGEDMADVPRKCRDCPVLKHNLGEIACIRKEVQEGLSADPEELKKRLLMMREAGHEALAPLTDDQIDQIAVSATSHQQREALAILNNFDHQSAKLQDDVDRLTGHCAGPLKMRGSRDGKTVTVTSCMSGIIAHSGKTGFADVHYS</sequence>
<evidence type="ECO:0000313" key="1">
    <source>
        <dbReference type="EMBL" id="QCT42181.1"/>
    </source>
</evidence>
<protein>
    <submittedName>
        <fullName evidence="1">Uncharacterized protein</fullName>
    </submittedName>
</protein>